<evidence type="ECO:0000256" key="6">
    <source>
        <dbReference type="ARBA" id="ARBA00022723"/>
    </source>
</evidence>
<dbReference type="GO" id="GO:0042025">
    <property type="term" value="C:host cell nucleus"/>
    <property type="evidence" value="ECO:0007669"/>
    <property type="project" value="UniProtKB-SubCell"/>
</dbReference>
<gene>
    <name evidence="16" type="primary">E6</name>
</gene>
<protein>
    <recommendedName>
        <fullName evidence="16 17">Protein E6</fullName>
    </recommendedName>
</protein>
<evidence type="ECO:0000313" key="18">
    <source>
        <dbReference type="EMBL" id="AYA94866.1"/>
    </source>
</evidence>
<reference evidence="18" key="1">
    <citation type="journal article" date="2018" name="Nat. Med.">
        <title>Expanded skin virome in DOCK8-deficient patients.</title>
        <authorList>
            <consortium name="NISC Comparative Sequencing Program"/>
            <person name="Tirosh O."/>
            <person name="Conlan S."/>
            <person name="Deming C."/>
            <person name="Lee-Lin S.Q."/>
            <person name="Huang X."/>
            <person name="Su H.C."/>
            <person name="Freeman A.F."/>
            <person name="Segre J.A."/>
            <person name="Kong H.H."/>
        </authorList>
    </citation>
    <scope>NUCLEOTIDE SEQUENCE</scope>
    <source>
        <strain evidence="18">HPV-mSK_156</strain>
    </source>
</reference>
<keyword evidence="8 16" id="KW-0862">Zinc</keyword>
<feature type="zinc finger region" evidence="16">
    <location>
        <begin position="27"/>
        <end position="63"/>
    </location>
</feature>
<name>A0A385PNR5_9PAPI</name>
<evidence type="ECO:0000256" key="3">
    <source>
        <dbReference type="ARBA" id="ARBA00022562"/>
    </source>
</evidence>
<dbReference type="GO" id="GO:0030430">
    <property type="term" value="C:host cell cytoplasm"/>
    <property type="evidence" value="ECO:0007669"/>
    <property type="project" value="UniProtKB-SubCell"/>
</dbReference>
<evidence type="ECO:0000256" key="15">
    <source>
        <dbReference type="ARBA" id="ARBA00023323"/>
    </source>
</evidence>
<dbReference type="InterPro" id="IPR038575">
    <property type="entry name" value="E6_sf"/>
</dbReference>
<keyword evidence="14 16" id="KW-0899">Viral immunoevasion</keyword>
<keyword evidence="12 16" id="KW-0804">Transcription</keyword>
<evidence type="ECO:0000256" key="14">
    <source>
        <dbReference type="ARBA" id="ARBA00023280"/>
    </source>
</evidence>
<keyword evidence="6 16" id="KW-0479">Metal-binding</keyword>
<keyword evidence="11 16" id="KW-0010">Activator</keyword>
<evidence type="ECO:0000256" key="4">
    <source>
        <dbReference type="ARBA" id="ARBA00022581"/>
    </source>
</evidence>
<dbReference type="GO" id="GO:0052150">
    <property type="term" value="P:symbiont-mediated perturbation of host apoptosis"/>
    <property type="evidence" value="ECO:0007669"/>
    <property type="project" value="UniProtKB-KW"/>
</dbReference>
<dbReference type="GO" id="GO:0039648">
    <property type="term" value="P:symbiont-mediated perturbation of host ubiquitin-like protein modification"/>
    <property type="evidence" value="ECO:0007669"/>
    <property type="project" value="UniProtKB-UniRule"/>
</dbReference>
<dbReference type="GO" id="GO:0008270">
    <property type="term" value="F:zinc ion binding"/>
    <property type="evidence" value="ECO:0007669"/>
    <property type="project" value="UniProtKB-KW"/>
</dbReference>
<keyword evidence="3 16" id="KW-1048">Host nucleus</keyword>
<evidence type="ECO:0000256" key="7">
    <source>
        <dbReference type="ARBA" id="ARBA00022771"/>
    </source>
</evidence>
<evidence type="ECO:0000256" key="10">
    <source>
        <dbReference type="ARBA" id="ARBA00023125"/>
    </source>
</evidence>
<dbReference type="InterPro" id="IPR001334">
    <property type="entry name" value="E6"/>
</dbReference>
<evidence type="ECO:0000256" key="1">
    <source>
        <dbReference type="ARBA" id="ARBA00006346"/>
    </source>
</evidence>
<dbReference type="Pfam" id="PF00518">
    <property type="entry name" value="E6"/>
    <property type="match status" value="1"/>
</dbReference>
<evidence type="ECO:0000256" key="8">
    <source>
        <dbReference type="ARBA" id="ARBA00022833"/>
    </source>
</evidence>
<dbReference type="SUPFAM" id="SSF161229">
    <property type="entry name" value="E6 C-terminal domain-like"/>
    <property type="match status" value="2"/>
</dbReference>
<comment type="similarity">
    <text evidence="1 16 17">Belongs to the papillomaviridae E6 protein family.</text>
</comment>
<comment type="caution">
    <text evidence="16">Lacks conserved residue(s) required for the propagation of feature annotation.</text>
</comment>
<dbReference type="GO" id="GO:0052170">
    <property type="term" value="P:symbiont-mediated suppression of host innate immune response"/>
    <property type="evidence" value="ECO:0007669"/>
    <property type="project" value="UniProtKB-KW"/>
</dbReference>
<keyword evidence="5 16" id="KW-1090">Inhibition of host innate immune response by virus</keyword>
<dbReference type="GO" id="GO:0006355">
    <property type="term" value="P:regulation of DNA-templated transcription"/>
    <property type="evidence" value="ECO:0007669"/>
    <property type="project" value="UniProtKB-UniRule"/>
</dbReference>
<keyword evidence="4 16" id="KW-0945">Host-virus interaction</keyword>
<dbReference type="GO" id="GO:0003677">
    <property type="term" value="F:DNA binding"/>
    <property type="evidence" value="ECO:0007669"/>
    <property type="project" value="UniProtKB-UniRule"/>
</dbReference>
<proteinExistence type="inferred from homology"/>
<evidence type="ECO:0000256" key="2">
    <source>
        <dbReference type="ARBA" id="ARBA00022518"/>
    </source>
</evidence>
<evidence type="ECO:0000256" key="13">
    <source>
        <dbReference type="ARBA" id="ARBA00023200"/>
    </source>
</evidence>
<dbReference type="Gene3D" id="3.30.240.40">
    <property type="entry name" value="E6 early regulatory protein"/>
    <property type="match status" value="2"/>
</dbReference>
<dbReference type="EMBL" id="MH777298">
    <property type="protein sequence ID" value="AYA94866.1"/>
    <property type="molecule type" value="Genomic_DNA"/>
</dbReference>
<comment type="function">
    <text evidence="16">Plays a major role in the induction and maintenance of cellular transformation. E6 associates with host UBE3A/E6-AP ubiquitin-protein ligase and modulates its activity. Protects host keratinocytes from apoptosis by mediating the degradation of host BAK1. May also inhibit host immune response.</text>
</comment>
<evidence type="ECO:0000256" key="5">
    <source>
        <dbReference type="ARBA" id="ARBA00022632"/>
    </source>
</evidence>
<dbReference type="GO" id="GO:0039502">
    <property type="term" value="P:symbiont-mediated suppression of host type I interferon-mediated signaling pathway"/>
    <property type="evidence" value="ECO:0007669"/>
    <property type="project" value="UniProtKB-UniRule"/>
</dbReference>
<evidence type="ECO:0000256" key="11">
    <source>
        <dbReference type="ARBA" id="ARBA00023159"/>
    </source>
</evidence>
<organism evidence="18">
    <name type="scientific">Human papillomavirus</name>
    <dbReference type="NCBI Taxonomy" id="10566"/>
    <lineage>
        <taxon>Viruses</taxon>
        <taxon>Monodnaviria</taxon>
        <taxon>Shotokuvirae</taxon>
        <taxon>Cossaviricota</taxon>
        <taxon>Papovaviricetes</taxon>
        <taxon>Zurhausenvirales</taxon>
        <taxon>Papillomaviridae</taxon>
    </lineage>
</organism>
<keyword evidence="9 16" id="KW-0805">Transcription regulation</keyword>
<comment type="subunit">
    <text evidence="16">Forms homodimers. Interacts with ubiquitin-protein ligase UBE3A/E6-AP; this interaction stimulates UBE3A ubiquitin activity. Interacts with host BAK1.</text>
</comment>
<evidence type="ECO:0000256" key="16">
    <source>
        <dbReference type="HAMAP-Rule" id="MF_04006"/>
    </source>
</evidence>
<keyword evidence="13 16" id="KW-1035">Host cytoplasm</keyword>
<comment type="subcellular location">
    <subcellularLocation>
        <location evidence="16 17">Host cytoplasm</location>
    </subcellularLocation>
    <subcellularLocation>
        <location evidence="16 17">Host nucleus</location>
    </subcellularLocation>
</comment>
<evidence type="ECO:0000256" key="17">
    <source>
        <dbReference type="RuleBase" id="RU363123"/>
    </source>
</evidence>
<keyword evidence="15 16" id="KW-1119">Modulation of host cell apoptosis by virus</keyword>
<keyword evidence="2 16" id="KW-0244">Early protein</keyword>
<keyword evidence="7 16" id="KW-0863">Zinc-finger</keyword>
<dbReference type="HAMAP" id="MF_04006">
    <property type="entry name" value="HPV_E6"/>
    <property type="match status" value="1"/>
</dbReference>
<accession>A0A385PNR5</accession>
<sequence length="143" mass="17098">MESNTPYNIEDYCRVFHISFFNVRLQCLFCKFNVSTVDLAGFHCKNLRLVWRGASCFACCEKCLRLLAKYEYEHYCICVCKGTTLEFLCKKDLFQVIVRCIECLKLLDFSEKITCERKGFPFCLVRTHWRNYCRSCIKKDDWE</sequence>
<dbReference type="GO" id="GO:0006351">
    <property type="term" value="P:DNA-templated transcription"/>
    <property type="evidence" value="ECO:0007669"/>
    <property type="project" value="UniProtKB-UniRule"/>
</dbReference>
<evidence type="ECO:0000256" key="9">
    <source>
        <dbReference type="ARBA" id="ARBA00023015"/>
    </source>
</evidence>
<evidence type="ECO:0000256" key="12">
    <source>
        <dbReference type="ARBA" id="ARBA00023163"/>
    </source>
</evidence>
<keyword evidence="10 16" id="KW-0238">DNA-binding</keyword>
<feature type="zinc finger region" evidence="16">
    <location>
        <begin position="100"/>
        <end position="136"/>
    </location>
</feature>